<dbReference type="Proteomes" id="UP001064933">
    <property type="component" value="Chromosome"/>
</dbReference>
<keyword evidence="2" id="KW-0489">Methyltransferase</keyword>
<dbReference type="InterPro" id="IPR029063">
    <property type="entry name" value="SAM-dependent_MTases_sf"/>
</dbReference>
<evidence type="ECO:0000313" key="3">
    <source>
        <dbReference type="Proteomes" id="UP001064933"/>
    </source>
</evidence>
<dbReference type="GO" id="GO:0008168">
    <property type="term" value="F:methyltransferase activity"/>
    <property type="evidence" value="ECO:0007669"/>
    <property type="project" value="UniProtKB-KW"/>
</dbReference>
<organism evidence="2 3">
    <name type="scientific">Roseateles amylovorans</name>
    <dbReference type="NCBI Taxonomy" id="2978473"/>
    <lineage>
        <taxon>Bacteria</taxon>
        <taxon>Pseudomonadati</taxon>
        <taxon>Pseudomonadota</taxon>
        <taxon>Betaproteobacteria</taxon>
        <taxon>Burkholderiales</taxon>
        <taxon>Sphaerotilaceae</taxon>
        <taxon>Roseateles</taxon>
    </lineage>
</organism>
<feature type="domain" description="Methyltransferase" evidence="1">
    <location>
        <begin position="176"/>
        <end position="313"/>
    </location>
</feature>
<proteinExistence type="predicted"/>
<dbReference type="SUPFAM" id="SSF53335">
    <property type="entry name" value="S-adenosyl-L-methionine-dependent methyltransferases"/>
    <property type="match status" value="1"/>
</dbReference>
<gene>
    <name evidence="2" type="ORF">N4261_07545</name>
</gene>
<name>A0ABY6B4T4_9BURK</name>
<dbReference type="Gene3D" id="3.40.50.150">
    <property type="entry name" value="Vaccinia Virus protein VP39"/>
    <property type="match status" value="1"/>
</dbReference>
<evidence type="ECO:0000313" key="2">
    <source>
        <dbReference type="EMBL" id="UXH79751.1"/>
    </source>
</evidence>
<protein>
    <submittedName>
        <fullName evidence="2">SAM-dependent methyltransferase</fullName>
    </submittedName>
</protein>
<evidence type="ECO:0000259" key="1">
    <source>
        <dbReference type="Pfam" id="PF13679"/>
    </source>
</evidence>
<accession>A0ABY6B4T4</accession>
<dbReference type="RefSeq" id="WP_261759571.1">
    <property type="nucleotide sequence ID" value="NZ_CP104562.2"/>
</dbReference>
<dbReference type="EMBL" id="CP104562">
    <property type="protein sequence ID" value="UXH79751.1"/>
    <property type="molecule type" value="Genomic_DNA"/>
</dbReference>
<dbReference type="PANTHER" id="PTHR13369">
    <property type="match status" value="1"/>
</dbReference>
<dbReference type="CDD" id="cd02440">
    <property type="entry name" value="AdoMet_MTases"/>
    <property type="match status" value="1"/>
</dbReference>
<dbReference type="PANTHER" id="PTHR13369:SF3">
    <property type="entry name" value="METHYLTRANSFERASE DOMAIN-CONTAINING PROTEIN"/>
    <property type="match status" value="1"/>
</dbReference>
<keyword evidence="3" id="KW-1185">Reference proteome</keyword>
<reference evidence="2" key="1">
    <citation type="submission" date="2022-10" db="EMBL/GenBank/DDBJ databases">
        <title>Characterization and whole genome sequencing of a new Roseateles species, isolated from fresh water.</title>
        <authorList>
            <person name="Guliayeva D.Y."/>
            <person name="Akhremchuk A.E."/>
            <person name="Sikolenko M.A."/>
            <person name="Valentovich L.N."/>
            <person name="Sidarenka A.V."/>
        </authorList>
    </citation>
    <scope>NUCLEOTIDE SEQUENCE</scope>
    <source>
        <strain evidence="2">BIM B-1768</strain>
    </source>
</reference>
<dbReference type="Pfam" id="PF13679">
    <property type="entry name" value="Methyltransf_32"/>
    <property type="match status" value="1"/>
</dbReference>
<dbReference type="InterPro" id="IPR025714">
    <property type="entry name" value="Methyltranfer_dom"/>
</dbReference>
<dbReference type="GO" id="GO:0032259">
    <property type="term" value="P:methylation"/>
    <property type="evidence" value="ECO:0007669"/>
    <property type="project" value="UniProtKB-KW"/>
</dbReference>
<keyword evidence="2" id="KW-0808">Transferase</keyword>
<sequence length="419" mass="47451">MFSPLLDSSDTRPTLDERQRFMRLLRTALTERRFDRLLLGKYQGDDETVERVIVRDIELKGAPALSFLWRHRTKDVTKNHAVDEGLAEIERLIGSDFEHAHLDTFQEEVQLRFSRKGKALLQVGKRKVPVEVPSIDSTRHDRSKSRALTLNSPFWRELGVTHEVQGQAQLVPAMARKWKQINKFIEIFGAAVRHAGLAESASPIRLADFGSGKGYLTFAMHDYLGSLGLQPDVQGVELRPDMVAVGNATVARHRLQGLRFEQGDVRERGDAALDVMVALHACDIATDYAMHFGLRSGARIIMCAPCCHKEVRPQIQTPAALRPLLQHGVHLGQEAEMVTDSVRALLLEMMGYETQVIEFIALEHTSKNKMVLAVRRQKELSASRRTELARQLDEIKRFYGLRSQTLEQLLRLEGRLPTL</sequence>